<comment type="catalytic activity">
    <reaction evidence="1 16">
        <text>4-fumarylacetoacetate + H2O = acetoacetate + fumarate + H(+)</text>
        <dbReference type="Rhea" id="RHEA:10244"/>
        <dbReference type="ChEBI" id="CHEBI:13705"/>
        <dbReference type="ChEBI" id="CHEBI:15377"/>
        <dbReference type="ChEBI" id="CHEBI:15378"/>
        <dbReference type="ChEBI" id="CHEBI:18034"/>
        <dbReference type="ChEBI" id="CHEBI:29806"/>
        <dbReference type="EC" id="3.7.1.2"/>
    </reaction>
</comment>
<feature type="domain" description="Fumarylacetoacetase-like C-terminal" evidence="17">
    <location>
        <begin position="131"/>
        <end position="419"/>
    </location>
</feature>
<dbReference type="SUPFAM" id="SSF56529">
    <property type="entry name" value="FAH"/>
    <property type="match status" value="1"/>
</dbReference>
<dbReference type="Gene3D" id="3.90.850.10">
    <property type="entry name" value="Fumarylacetoacetase-like, C-terminal domain"/>
    <property type="match status" value="1"/>
</dbReference>
<feature type="active site" description="Proton acceptor" evidence="13">
    <location>
        <position position="140"/>
    </location>
</feature>
<evidence type="ECO:0000256" key="5">
    <source>
        <dbReference type="ARBA" id="ARBA00014741"/>
    </source>
</evidence>
<evidence type="ECO:0000256" key="11">
    <source>
        <dbReference type="ARBA" id="ARBA00023232"/>
    </source>
</evidence>
<keyword evidence="11 16" id="KW-0585">Phenylalanine catabolism</keyword>
<keyword evidence="8 15" id="KW-0106">Calcium</keyword>
<feature type="binding site" evidence="15">
    <location>
        <position position="241"/>
    </location>
    <ligand>
        <name>Mg(2+)</name>
        <dbReference type="ChEBI" id="CHEBI:18420"/>
    </ligand>
</feature>
<evidence type="ECO:0000256" key="13">
    <source>
        <dbReference type="PIRSR" id="PIRSR605959-1"/>
    </source>
</evidence>
<evidence type="ECO:0000313" key="19">
    <source>
        <dbReference type="EMBL" id="RKP34341.1"/>
    </source>
</evidence>
<comment type="cofactor">
    <cofactor evidence="16">
        <name>Mg(2+)</name>
        <dbReference type="ChEBI" id="CHEBI:18420"/>
    </cofactor>
    <cofactor evidence="16">
        <name>Ca(2+)</name>
        <dbReference type="ChEBI" id="CHEBI:29108"/>
    </cofactor>
</comment>
<evidence type="ECO:0000256" key="8">
    <source>
        <dbReference type="ARBA" id="ARBA00022837"/>
    </source>
</evidence>
<dbReference type="InterPro" id="IPR011234">
    <property type="entry name" value="Fumarylacetoacetase-like_C"/>
</dbReference>
<dbReference type="InterPro" id="IPR015377">
    <property type="entry name" value="Fumarylacetoacetase_N"/>
</dbReference>
<evidence type="ECO:0000256" key="10">
    <source>
        <dbReference type="ARBA" id="ARBA00022878"/>
    </source>
</evidence>
<dbReference type="OrthoDB" id="9971669at2759"/>
<protein>
    <recommendedName>
        <fullName evidence="5 16">Fumarylacetoacetase</fullName>
        <ecNumber evidence="4 16">3.7.1.2</ecNumber>
    </recommendedName>
    <alternativeName>
        <fullName evidence="12 16">Fumarylacetoacetate hydrolase</fullName>
    </alternativeName>
</protein>
<dbReference type="GO" id="GO:1902000">
    <property type="term" value="P:homogentisate catabolic process"/>
    <property type="evidence" value="ECO:0007669"/>
    <property type="project" value="TreeGrafter"/>
</dbReference>
<feature type="domain" description="Fumarylacetoacetase N-terminal" evidence="18">
    <location>
        <begin position="17"/>
        <end position="125"/>
    </location>
</feature>
<evidence type="ECO:0000256" key="12">
    <source>
        <dbReference type="ARBA" id="ARBA00031740"/>
    </source>
</evidence>
<dbReference type="InterPro" id="IPR036663">
    <property type="entry name" value="Fumarylacetoacetase_C_sf"/>
</dbReference>
<dbReference type="InterPro" id="IPR005959">
    <property type="entry name" value="Fumarylacetoacetase"/>
</dbReference>
<dbReference type="PANTHER" id="PTHR43069">
    <property type="entry name" value="FUMARYLACETOACETASE"/>
    <property type="match status" value="1"/>
</dbReference>
<evidence type="ECO:0000256" key="2">
    <source>
        <dbReference type="ARBA" id="ARBA00004782"/>
    </source>
</evidence>
<evidence type="ECO:0000256" key="4">
    <source>
        <dbReference type="ARBA" id="ARBA00012094"/>
    </source>
</evidence>
<evidence type="ECO:0000256" key="6">
    <source>
        <dbReference type="ARBA" id="ARBA00022723"/>
    </source>
</evidence>
<feature type="binding site" evidence="14">
    <location>
        <position position="149"/>
    </location>
    <ligand>
        <name>substrate</name>
    </ligand>
</feature>
<dbReference type="Pfam" id="PF09298">
    <property type="entry name" value="FAA_hydrolase_N"/>
    <property type="match status" value="1"/>
</dbReference>
<keyword evidence="7 16" id="KW-0378">Hydrolase</keyword>
<comment type="pathway">
    <text evidence="2 16">Amino-acid degradation; L-phenylalanine degradation; acetoacetate and fumarate from L-phenylalanine: step 6/6.</text>
</comment>
<evidence type="ECO:0000259" key="17">
    <source>
        <dbReference type="Pfam" id="PF01557"/>
    </source>
</evidence>
<keyword evidence="20" id="KW-1185">Reference proteome</keyword>
<proteinExistence type="inferred from homology"/>
<feature type="binding site" evidence="14">
    <location>
        <position position="135"/>
    </location>
    <ligand>
        <name>substrate</name>
    </ligand>
</feature>
<feature type="binding site" evidence="14">
    <location>
        <position position="248"/>
    </location>
    <ligand>
        <name>substrate</name>
    </ligand>
</feature>
<evidence type="ECO:0000256" key="3">
    <source>
        <dbReference type="ARBA" id="ARBA00010211"/>
    </source>
</evidence>
<feature type="binding site" evidence="15">
    <location>
        <position position="133"/>
    </location>
    <ligand>
        <name>Ca(2+)</name>
        <dbReference type="ChEBI" id="CHEBI:29108"/>
    </ligand>
</feature>
<feature type="binding site" evidence="15">
    <location>
        <position position="209"/>
    </location>
    <ligand>
        <name>Ca(2+)</name>
        <dbReference type="ChEBI" id="CHEBI:29108"/>
    </ligand>
</feature>
<evidence type="ECO:0000259" key="18">
    <source>
        <dbReference type="Pfam" id="PF09298"/>
    </source>
</evidence>
<evidence type="ECO:0000256" key="7">
    <source>
        <dbReference type="ARBA" id="ARBA00022801"/>
    </source>
</evidence>
<feature type="binding site" evidence="15">
    <location>
        <position position="207"/>
    </location>
    <ligand>
        <name>Ca(2+)</name>
        <dbReference type="ChEBI" id="CHEBI:29108"/>
    </ligand>
</feature>
<dbReference type="SUPFAM" id="SSF63433">
    <property type="entry name" value="Fumarylacetoacetate hydrolase, FAH, N-terminal domain"/>
    <property type="match status" value="1"/>
</dbReference>
<feature type="binding site" evidence="15">
    <location>
        <position position="265"/>
    </location>
    <ligand>
        <name>Mg(2+)</name>
        <dbReference type="ChEBI" id="CHEBI:18420"/>
    </ligand>
</feature>
<feature type="binding site" evidence="15">
    <location>
        <position position="261"/>
    </location>
    <ligand>
        <name>Mg(2+)</name>
        <dbReference type="ChEBI" id="CHEBI:18420"/>
    </ligand>
</feature>
<keyword evidence="9 15" id="KW-0460">Magnesium</keyword>
<dbReference type="GO" id="GO:0006572">
    <property type="term" value="P:L-tyrosine catabolic process"/>
    <property type="evidence" value="ECO:0007669"/>
    <property type="project" value="UniProtKB-UniRule"/>
</dbReference>
<name>A0A4P9ZNY9_9FUNG</name>
<feature type="binding site" evidence="15">
    <location>
        <position position="241"/>
    </location>
    <ligand>
        <name>Ca(2+)</name>
        <dbReference type="ChEBI" id="CHEBI:29108"/>
    </ligand>
</feature>
<evidence type="ECO:0000256" key="9">
    <source>
        <dbReference type="ARBA" id="ARBA00022842"/>
    </source>
</evidence>
<dbReference type="InterPro" id="IPR036462">
    <property type="entry name" value="Fumarylacetoacetase_N_sf"/>
</dbReference>
<gene>
    <name evidence="19" type="ORF">BJ085DRAFT_34268</name>
</gene>
<comment type="similarity">
    <text evidence="3 16">Belongs to the FAH family.</text>
</comment>
<dbReference type="PANTHER" id="PTHR43069:SF2">
    <property type="entry name" value="FUMARYLACETOACETASE"/>
    <property type="match status" value="1"/>
</dbReference>
<evidence type="ECO:0000256" key="1">
    <source>
        <dbReference type="ARBA" id="ARBA00000353"/>
    </source>
</evidence>
<dbReference type="Proteomes" id="UP000268162">
    <property type="component" value="Unassembled WGS sequence"/>
</dbReference>
<dbReference type="AlphaFoldDB" id="A0A4P9ZNY9"/>
<feature type="binding site" evidence="14">
    <location>
        <position position="359"/>
    </location>
    <ligand>
        <name>substrate</name>
    </ligand>
</feature>
<dbReference type="STRING" id="215637.A0A4P9ZNY9"/>
<dbReference type="UniPathway" id="UPA00139">
    <property type="reaction ID" value="UER00341"/>
</dbReference>
<dbReference type="Gene3D" id="2.30.30.230">
    <property type="entry name" value="Fumarylacetoacetase, N-terminal domain"/>
    <property type="match status" value="1"/>
</dbReference>
<evidence type="ECO:0000256" key="16">
    <source>
        <dbReference type="RuleBase" id="RU366008"/>
    </source>
</evidence>
<dbReference type="GO" id="GO:0004334">
    <property type="term" value="F:fumarylacetoacetase activity"/>
    <property type="evidence" value="ECO:0007669"/>
    <property type="project" value="UniProtKB-UniRule"/>
</dbReference>
<dbReference type="NCBIfam" id="TIGR01266">
    <property type="entry name" value="fum_ac_acetase"/>
    <property type="match status" value="1"/>
</dbReference>
<evidence type="ECO:0000313" key="20">
    <source>
        <dbReference type="Proteomes" id="UP000268162"/>
    </source>
</evidence>
<keyword evidence="10 16" id="KW-0828">Tyrosine catabolism</keyword>
<reference evidence="20" key="1">
    <citation type="journal article" date="2018" name="Nat. Microbiol.">
        <title>Leveraging single-cell genomics to expand the fungal tree of life.</title>
        <authorList>
            <person name="Ahrendt S.R."/>
            <person name="Quandt C.A."/>
            <person name="Ciobanu D."/>
            <person name="Clum A."/>
            <person name="Salamov A."/>
            <person name="Andreopoulos B."/>
            <person name="Cheng J.F."/>
            <person name="Woyke T."/>
            <person name="Pelin A."/>
            <person name="Henrissat B."/>
            <person name="Reynolds N.K."/>
            <person name="Benny G.L."/>
            <person name="Smith M.E."/>
            <person name="James T.Y."/>
            <person name="Grigoriev I.V."/>
        </authorList>
    </citation>
    <scope>NUCLEOTIDE SEQUENCE [LARGE SCALE GENOMIC DNA]</scope>
    <source>
        <strain evidence="20">RSA 468</strain>
    </source>
</reference>
<evidence type="ECO:0000256" key="14">
    <source>
        <dbReference type="PIRSR" id="PIRSR605959-2"/>
    </source>
</evidence>
<dbReference type="EC" id="3.7.1.2" evidence="4 16"/>
<dbReference type="Pfam" id="PF01557">
    <property type="entry name" value="FAA_hydrolase"/>
    <property type="match status" value="1"/>
</dbReference>
<evidence type="ECO:0000256" key="15">
    <source>
        <dbReference type="PIRSR" id="PIRSR605959-3"/>
    </source>
</evidence>
<keyword evidence="6 15" id="KW-0479">Metal-binding</keyword>
<dbReference type="FunFam" id="3.90.850.10:FF:000004">
    <property type="entry name" value="Fumarylacetoacetase"/>
    <property type="match status" value="1"/>
</dbReference>
<dbReference type="GO" id="GO:0046872">
    <property type="term" value="F:metal ion binding"/>
    <property type="evidence" value="ECO:0007669"/>
    <property type="project" value="UniProtKB-UniRule"/>
</dbReference>
<sequence>MLQSFVPVSPDSHFPLQNLPFGIFSTDSNPQPRVGVAIGDQILDLLVIAQAGLLDSHVSALTHPADVFGQSTLNAFMALGRPVWRATRTRLQTLLSNVSNELQGRPAAFLAKALVPQRTARMHLPARIGDYTDFYASREHATNVGIMFRGKDNALMPNWLHLPVGYHGRASSIVVSGTPLTRPNGQRAAATKGEPPVFGPSTRLDFELEMAFLVGTPNRLGQPVPIDQAEDHIFGVVLMNDWSARDIQSWEYVPLGPFLGKSFGTTISPWVVTLDALAPFRAPLPAQDEPRPLPYLRGTHDGNYDVQLNVSMKAADQADYHSICHSNLKYLYWSFAQQLAHHTVNGCNLNPGDLCGTGTISGPTEDSYGSLLELSWAGQKEVALGPDTKRKFIQDGDSVLMTGYCQADGYRVGFGDCEGTIKPALDLKL</sequence>
<feature type="binding site" evidence="14">
    <location>
        <position position="252"/>
    </location>
    <ligand>
        <name>substrate</name>
    </ligand>
</feature>
<organism evidence="19 20">
    <name type="scientific">Dimargaris cristalligena</name>
    <dbReference type="NCBI Taxonomy" id="215637"/>
    <lineage>
        <taxon>Eukaryota</taxon>
        <taxon>Fungi</taxon>
        <taxon>Fungi incertae sedis</taxon>
        <taxon>Zoopagomycota</taxon>
        <taxon>Kickxellomycotina</taxon>
        <taxon>Dimargaritomycetes</taxon>
        <taxon>Dimargaritales</taxon>
        <taxon>Dimargaritaceae</taxon>
        <taxon>Dimargaris</taxon>
    </lineage>
</organism>
<dbReference type="GO" id="GO:0006559">
    <property type="term" value="P:L-phenylalanine catabolic process"/>
    <property type="evidence" value="ECO:0007669"/>
    <property type="project" value="UniProtKB-UniRule"/>
</dbReference>
<dbReference type="EMBL" id="ML003243">
    <property type="protein sequence ID" value="RKP34341.1"/>
    <property type="molecule type" value="Genomic_DNA"/>
</dbReference>
<accession>A0A4P9ZNY9</accession>